<proteinExistence type="inferred from homology"/>
<reference evidence="7 8" key="1">
    <citation type="submission" date="2018-11" db="EMBL/GenBank/DDBJ databases">
        <title>Genome sequencing and assembly of Clostridium tagluense strain A121.</title>
        <authorList>
            <person name="Murakami T."/>
            <person name="Segawa T."/>
            <person name="Shcherbakova V.A."/>
            <person name="Mori H."/>
            <person name="Yoshimura Y."/>
        </authorList>
    </citation>
    <scope>NUCLEOTIDE SEQUENCE [LARGE SCALE GENOMIC DNA]</scope>
    <source>
        <strain evidence="7 8">A121</strain>
    </source>
</reference>
<dbReference type="GO" id="GO:0016020">
    <property type="term" value="C:membrane"/>
    <property type="evidence" value="ECO:0007669"/>
    <property type="project" value="InterPro"/>
</dbReference>
<evidence type="ECO:0000256" key="3">
    <source>
        <dbReference type="PROSITE-ProRule" id="PRU00284"/>
    </source>
</evidence>
<dbReference type="Gene3D" id="6.10.340.10">
    <property type="match status" value="1"/>
</dbReference>
<dbReference type="Pfam" id="PF00015">
    <property type="entry name" value="MCPsignal"/>
    <property type="match status" value="1"/>
</dbReference>
<dbReference type="Gene3D" id="3.30.450.20">
    <property type="entry name" value="PAS domain"/>
    <property type="match status" value="1"/>
</dbReference>
<dbReference type="SUPFAM" id="SSF58104">
    <property type="entry name" value="Methyl-accepting chemotaxis protein (MCP) signaling domain"/>
    <property type="match status" value="1"/>
</dbReference>
<feature type="transmembrane region" description="Helical" evidence="4">
    <location>
        <begin position="309"/>
        <end position="331"/>
    </location>
</feature>
<comment type="caution">
    <text evidence="7">The sequence shown here is derived from an EMBL/GenBank/DDBJ whole genome shotgun (WGS) entry which is preliminary data.</text>
</comment>
<feature type="transmembrane region" description="Helical" evidence="4">
    <location>
        <begin position="9"/>
        <end position="30"/>
    </location>
</feature>
<keyword evidence="8" id="KW-1185">Reference proteome</keyword>
<dbReference type="Pfam" id="PF22673">
    <property type="entry name" value="MCP-like_PDC_1"/>
    <property type="match status" value="1"/>
</dbReference>
<keyword evidence="4" id="KW-1133">Transmembrane helix</keyword>
<dbReference type="PANTHER" id="PTHR32089:SF112">
    <property type="entry name" value="LYSOZYME-LIKE PROTEIN-RELATED"/>
    <property type="match status" value="1"/>
</dbReference>
<dbReference type="CDD" id="cd12913">
    <property type="entry name" value="PDC1_MCP_like"/>
    <property type="match status" value="1"/>
</dbReference>
<sequence>MKNRISTKIVIAIVSCSILVSAIVGITSIFKSTSIIKHEATEKLLDIASSKGNEYTIQTTKVENTVKELSGLVLGTIEVSKVKDPSYMNTYEKQLSRLMKSLGDSNNGLVGMYMTFDSKFTDGSKIYEVFYEYDEQKKQSEMAIDDESLDDFKESNVDMDWYYSPIKAKLGVWSKSYIDSISKINMISYTMPVYANNELVGVVGIDISFESLRKMILNTKIYDTGSAFLLDKDYSFIVDVSKKATDKLDTLENGKYKFITAELSNKKSMALETTFEGRKQMMGYYTLNNGQIMGVKVPSSEVFKNLKNLIGLIILIIALGIIISIIIALFIGRRISRPIEVATSFIGKLAKLDLTYNDKNLNQMLSSKDEIGVMANSLMKLREELIKVIDELKKDSADVLQYSNTISVSAEETTSSITVVAQTVEALARGAVNQARQAQDGSYKLNVLAGEIDEVVFSITSLKEYSIEMEKMQEKGSKAIKELNVKLGLNVQATEKVASNIDGLSNKSSLIGEIISTIQAIASQTNLLALNAAIESARAGESGKGFAVVAEEIRKLAEKTATSTHEIDNIVKQIQDEISLGKCNMDEAKNTVKEANFVMVTSTDAFEVIGEAIYNTKSKIQSIASSINTVDSGKEDIVRAIKGITAITEQAAASTQEVAASMEQEEVAIKTVSETVEQLKELVVVLDKIVGKFTL</sequence>
<keyword evidence="1 3" id="KW-0807">Transducer</keyword>
<dbReference type="RefSeq" id="WP_124997706.1">
    <property type="nucleotide sequence ID" value="NZ_BHYK01000002.1"/>
</dbReference>
<dbReference type="AlphaFoldDB" id="A0A401UH12"/>
<feature type="domain" description="HAMP" evidence="6">
    <location>
        <begin position="333"/>
        <end position="390"/>
    </location>
</feature>
<evidence type="ECO:0000313" key="7">
    <source>
        <dbReference type="EMBL" id="GCD08851.1"/>
    </source>
</evidence>
<evidence type="ECO:0000256" key="4">
    <source>
        <dbReference type="SAM" id="Phobius"/>
    </source>
</evidence>
<evidence type="ECO:0000313" key="8">
    <source>
        <dbReference type="Proteomes" id="UP000287872"/>
    </source>
</evidence>
<name>A0A401UH12_9CLOT</name>
<dbReference type="GO" id="GO:0007165">
    <property type="term" value="P:signal transduction"/>
    <property type="evidence" value="ECO:0007669"/>
    <property type="project" value="UniProtKB-KW"/>
</dbReference>
<evidence type="ECO:0000256" key="2">
    <source>
        <dbReference type="ARBA" id="ARBA00029447"/>
    </source>
</evidence>
<evidence type="ECO:0000259" key="5">
    <source>
        <dbReference type="PROSITE" id="PS50111"/>
    </source>
</evidence>
<evidence type="ECO:0000259" key="6">
    <source>
        <dbReference type="PROSITE" id="PS50885"/>
    </source>
</evidence>
<organism evidence="7 8">
    <name type="scientific">Clostridium tagluense</name>
    <dbReference type="NCBI Taxonomy" id="360422"/>
    <lineage>
        <taxon>Bacteria</taxon>
        <taxon>Bacillati</taxon>
        <taxon>Bacillota</taxon>
        <taxon>Clostridia</taxon>
        <taxon>Eubacteriales</taxon>
        <taxon>Clostridiaceae</taxon>
        <taxon>Clostridium</taxon>
    </lineage>
</organism>
<protein>
    <submittedName>
        <fullName evidence="7">Methyl-accepting chemotaxis protein</fullName>
    </submittedName>
</protein>
<dbReference type="Gene3D" id="1.10.287.950">
    <property type="entry name" value="Methyl-accepting chemotaxis protein"/>
    <property type="match status" value="1"/>
</dbReference>
<dbReference type="InterPro" id="IPR003660">
    <property type="entry name" value="HAMP_dom"/>
</dbReference>
<gene>
    <name evidence="7" type="ORF">Ctaglu_04740</name>
</gene>
<dbReference type="InterPro" id="IPR029151">
    <property type="entry name" value="Sensor-like_sf"/>
</dbReference>
<dbReference type="PROSITE" id="PS50111">
    <property type="entry name" value="CHEMOTAXIS_TRANSDUC_2"/>
    <property type="match status" value="1"/>
</dbReference>
<dbReference type="PROSITE" id="PS50885">
    <property type="entry name" value="HAMP"/>
    <property type="match status" value="1"/>
</dbReference>
<dbReference type="OrthoDB" id="9804955at2"/>
<keyword evidence="4" id="KW-0472">Membrane</keyword>
<dbReference type="SMART" id="SM00283">
    <property type="entry name" value="MA"/>
    <property type="match status" value="1"/>
</dbReference>
<comment type="similarity">
    <text evidence="2">Belongs to the methyl-accepting chemotaxis (MCP) protein family.</text>
</comment>
<dbReference type="SUPFAM" id="SSF103190">
    <property type="entry name" value="Sensory domain-like"/>
    <property type="match status" value="1"/>
</dbReference>
<evidence type="ECO:0000256" key="1">
    <source>
        <dbReference type="ARBA" id="ARBA00023224"/>
    </source>
</evidence>
<accession>A0A401UH12</accession>
<dbReference type="Proteomes" id="UP000287872">
    <property type="component" value="Unassembled WGS sequence"/>
</dbReference>
<dbReference type="InterPro" id="IPR004089">
    <property type="entry name" value="MCPsignal_dom"/>
</dbReference>
<feature type="domain" description="Methyl-accepting transducer" evidence="5">
    <location>
        <begin position="409"/>
        <end position="666"/>
    </location>
</feature>
<dbReference type="EMBL" id="BHYK01000002">
    <property type="protein sequence ID" value="GCD08851.1"/>
    <property type="molecule type" value="Genomic_DNA"/>
</dbReference>
<keyword evidence="4" id="KW-0812">Transmembrane</keyword>
<dbReference type="PANTHER" id="PTHR32089">
    <property type="entry name" value="METHYL-ACCEPTING CHEMOTAXIS PROTEIN MCPB"/>
    <property type="match status" value="1"/>
</dbReference>